<dbReference type="InParanoid" id="A0A0G4EAP1"/>
<keyword evidence="7" id="KW-1185">Reference proteome</keyword>
<evidence type="ECO:0000313" key="7">
    <source>
        <dbReference type="Proteomes" id="UP000041254"/>
    </source>
</evidence>
<dbReference type="PANTHER" id="PTHR15371">
    <property type="entry name" value="TIM23"/>
    <property type="match status" value="1"/>
</dbReference>
<sequence length="178" mass="18661">MLTSAGMLAMENEYTGGIRSNLDILSQRRPAASGSLATTARKDDLYLHGYGRQWGEKLTYSVGLAYASGLAVGGGYGLVMGLRKGGATSRLFFNSVLNSTSTHGPALANQCAVIAGFYVGFNNLIGWVRGADDIGNAAIAGALAGGLFKITTSWKAAIRYSLVATGVFTGIDYVFKQM</sequence>
<dbReference type="GO" id="GO:0030150">
    <property type="term" value="P:protein import into mitochondrial matrix"/>
    <property type="evidence" value="ECO:0007669"/>
    <property type="project" value="TreeGrafter"/>
</dbReference>
<dbReference type="Proteomes" id="UP000041254">
    <property type="component" value="Unassembled WGS sequence"/>
</dbReference>
<name>A0A0G4EAP1_VITBC</name>
<evidence type="ECO:0000256" key="5">
    <source>
        <dbReference type="SAM" id="Phobius"/>
    </source>
</evidence>
<dbReference type="AlphaFoldDB" id="A0A0G4EAP1"/>
<dbReference type="FunCoup" id="A0A0G4EAP1">
    <property type="interactions" value="12"/>
</dbReference>
<evidence type="ECO:0000256" key="1">
    <source>
        <dbReference type="ARBA" id="ARBA00004141"/>
    </source>
</evidence>
<keyword evidence="4 5" id="KW-0472">Membrane</keyword>
<dbReference type="VEuPathDB" id="CryptoDB:Vbra_6810"/>
<keyword evidence="2 5" id="KW-0812">Transmembrane</keyword>
<feature type="transmembrane region" description="Helical" evidence="5">
    <location>
        <begin position="58"/>
        <end position="82"/>
    </location>
</feature>
<comment type="subcellular location">
    <subcellularLocation>
        <location evidence="1">Membrane</location>
        <topology evidence="1">Multi-pass membrane protein</topology>
    </subcellularLocation>
</comment>
<organism evidence="6 7">
    <name type="scientific">Vitrella brassicaformis (strain CCMP3155)</name>
    <dbReference type="NCBI Taxonomy" id="1169540"/>
    <lineage>
        <taxon>Eukaryota</taxon>
        <taxon>Sar</taxon>
        <taxon>Alveolata</taxon>
        <taxon>Colpodellida</taxon>
        <taxon>Vitrellaceae</taxon>
        <taxon>Vitrella</taxon>
    </lineage>
</organism>
<reference evidence="6 7" key="1">
    <citation type="submission" date="2014-11" db="EMBL/GenBank/DDBJ databases">
        <authorList>
            <person name="Zhu J."/>
            <person name="Qi W."/>
            <person name="Song R."/>
        </authorList>
    </citation>
    <scope>NUCLEOTIDE SEQUENCE [LARGE SCALE GENOMIC DNA]</scope>
</reference>
<gene>
    <name evidence="6" type="ORF">Vbra_6810</name>
</gene>
<evidence type="ECO:0000256" key="2">
    <source>
        <dbReference type="ARBA" id="ARBA00022692"/>
    </source>
</evidence>
<dbReference type="GO" id="GO:0008320">
    <property type="term" value="F:protein transmembrane transporter activity"/>
    <property type="evidence" value="ECO:0007669"/>
    <property type="project" value="TreeGrafter"/>
</dbReference>
<dbReference type="STRING" id="1169540.A0A0G4EAP1"/>
<evidence type="ECO:0000256" key="4">
    <source>
        <dbReference type="ARBA" id="ARBA00023136"/>
    </source>
</evidence>
<dbReference type="InterPro" id="IPR045238">
    <property type="entry name" value="Tim23-like"/>
</dbReference>
<proteinExistence type="predicted"/>
<dbReference type="OMA" id="DYGFKRG"/>
<dbReference type="PANTHER" id="PTHR15371:SF0">
    <property type="entry name" value="SD19278P"/>
    <property type="match status" value="1"/>
</dbReference>
<evidence type="ECO:0008006" key="8">
    <source>
        <dbReference type="Google" id="ProtNLM"/>
    </source>
</evidence>
<evidence type="ECO:0000256" key="3">
    <source>
        <dbReference type="ARBA" id="ARBA00022989"/>
    </source>
</evidence>
<dbReference type="Pfam" id="PF02466">
    <property type="entry name" value="Tim17"/>
    <property type="match status" value="1"/>
</dbReference>
<dbReference type="GO" id="GO:0005744">
    <property type="term" value="C:TIM23 mitochondrial import inner membrane translocase complex"/>
    <property type="evidence" value="ECO:0007669"/>
    <property type="project" value="TreeGrafter"/>
</dbReference>
<evidence type="ECO:0000313" key="6">
    <source>
        <dbReference type="EMBL" id="CEL92352.1"/>
    </source>
</evidence>
<dbReference type="OrthoDB" id="159299at2759"/>
<dbReference type="EMBL" id="CDMY01000069">
    <property type="protein sequence ID" value="CEL92352.1"/>
    <property type="molecule type" value="Genomic_DNA"/>
</dbReference>
<keyword evidence="3 5" id="KW-1133">Transmembrane helix</keyword>
<dbReference type="PhylomeDB" id="A0A0G4EAP1"/>
<accession>A0A0G4EAP1</accession>
<protein>
    <recommendedName>
        <fullName evidence="8">Mitochondrial import inner membrane translocase subunit TIM23</fullName>
    </recommendedName>
</protein>